<proteinExistence type="predicted"/>
<accession>A0A382ETS6</accession>
<reference evidence="1" key="1">
    <citation type="submission" date="2018-05" db="EMBL/GenBank/DDBJ databases">
        <authorList>
            <person name="Lanie J.A."/>
            <person name="Ng W.-L."/>
            <person name="Kazmierczak K.M."/>
            <person name="Andrzejewski T.M."/>
            <person name="Davidsen T.M."/>
            <person name="Wayne K.J."/>
            <person name="Tettelin H."/>
            <person name="Glass J.I."/>
            <person name="Rusch D."/>
            <person name="Podicherti R."/>
            <person name="Tsui H.-C.T."/>
            <person name="Winkler M.E."/>
        </authorList>
    </citation>
    <scope>NUCLEOTIDE SEQUENCE</scope>
</reference>
<feature type="non-terminal residue" evidence="1">
    <location>
        <position position="1"/>
    </location>
</feature>
<gene>
    <name evidence="1" type="ORF">METZ01_LOCUS206689</name>
</gene>
<sequence length="27" mass="3104">VLIADNPVLTIRELAIFFVQLKPLWHG</sequence>
<protein>
    <submittedName>
        <fullName evidence="1">Uncharacterized protein</fullName>
    </submittedName>
</protein>
<dbReference type="EMBL" id="UINC01046171">
    <property type="protein sequence ID" value="SVB53835.1"/>
    <property type="molecule type" value="Genomic_DNA"/>
</dbReference>
<name>A0A382ETS6_9ZZZZ</name>
<organism evidence="1">
    <name type="scientific">marine metagenome</name>
    <dbReference type="NCBI Taxonomy" id="408172"/>
    <lineage>
        <taxon>unclassified sequences</taxon>
        <taxon>metagenomes</taxon>
        <taxon>ecological metagenomes</taxon>
    </lineage>
</organism>
<dbReference type="AlphaFoldDB" id="A0A382ETS6"/>
<evidence type="ECO:0000313" key="1">
    <source>
        <dbReference type="EMBL" id="SVB53835.1"/>
    </source>
</evidence>